<evidence type="ECO:0000313" key="1">
    <source>
        <dbReference type="EMBL" id="CAG9957221.1"/>
    </source>
</evidence>
<reference evidence="1" key="1">
    <citation type="submission" date="2020-04" db="EMBL/GenBank/DDBJ databases">
        <authorList>
            <person name="Broberg M."/>
        </authorList>
    </citation>
    <scope>NUCLEOTIDE SEQUENCE</scope>
</reference>
<dbReference type="Proteomes" id="UP000836387">
    <property type="component" value="Unassembled WGS sequence"/>
</dbReference>
<reference evidence="1" key="2">
    <citation type="submission" date="2021-10" db="EMBL/GenBank/DDBJ databases">
        <authorList>
            <person name="Piombo E."/>
        </authorList>
    </citation>
    <scope>NUCLEOTIDE SEQUENCE</scope>
</reference>
<dbReference type="EMBL" id="CADEHS020000678">
    <property type="protein sequence ID" value="CAG9957221.1"/>
    <property type="molecule type" value="Genomic_DNA"/>
</dbReference>
<sequence length="328" mass="34297">MEANTNKLMELHLMGVNTRAQAGRPTIQSPVTQPTGPSIPGGYAYGGSSQPLQSNPATPLNPIGAYYSSTVDVQSQPYAANLLANTNTTSQEHLLSRANTLSQMLVHPAYTYPQTGSAAPGQPPLTDPNLNVASSPPVANFSYESQYPNTGAAVPISQGLQSTPDGGYMLPGTDAALPGLQPSVPETGYRYPGTAAVLSGPQTGENPLATTNVIAQDQQQQQQQPLEHTSVDIQPSHIPAPSDGVTQVNSRIESALQEGNVTVTSDTPVVAPKPSTRIHAALLDPSPADSPESPPSVPQSNSRIEAFQEPIYAPGPITAALNLNLMRE</sequence>
<accession>A0ACA9UUP3</accession>
<name>A0ACA9UUP3_BIOOC</name>
<comment type="caution">
    <text evidence="1">The sequence shown here is derived from an EMBL/GenBank/DDBJ whole genome shotgun (WGS) entry which is preliminary data.</text>
</comment>
<evidence type="ECO:0000313" key="2">
    <source>
        <dbReference type="Proteomes" id="UP000836387"/>
    </source>
</evidence>
<keyword evidence="2" id="KW-1185">Reference proteome</keyword>
<proteinExistence type="predicted"/>
<organism evidence="1 2">
    <name type="scientific">Clonostachys rosea f. rosea IK726</name>
    <dbReference type="NCBI Taxonomy" id="1349383"/>
    <lineage>
        <taxon>Eukaryota</taxon>
        <taxon>Fungi</taxon>
        <taxon>Dikarya</taxon>
        <taxon>Ascomycota</taxon>
        <taxon>Pezizomycotina</taxon>
        <taxon>Sordariomycetes</taxon>
        <taxon>Hypocreomycetidae</taxon>
        <taxon>Hypocreales</taxon>
        <taxon>Bionectriaceae</taxon>
        <taxon>Clonostachys</taxon>
    </lineage>
</organism>
<gene>
    <name evidence="1" type="ORF">CRV2_00020808</name>
</gene>
<protein>
    <submittedName>
        <fullName evidence="1">Uncharacterized protein</fullName>
    </submittedName>
</protein>